<evidence type="ECO:0000313" key="2">
    <source>
        <dbReference type="Ensembl" id="ENSMODP00000058588.1"/>
    </source>
</evidence>
<dbReference type="OMA" id="KENEYWI"/>
<dbReference type="PROSITE" id="PS50188">
    <property type="entry name" value="B302_SPRY"/>
    <property type="match status" value="1"/>
</dbReference>
<dbReference type="InterPro" id="IPR001870">
    <property type="entry name" value="B30.2/SPRY"/>
</dbReference>
<reference evidence="2" key="2">
    <citation type="submission" date="2025-08" db="UniProtKB">
        <authorList>
            <consortium name="Ensembl"/>
        </authorList>
    </citation>
    <scope>IDENTIFICATION</scope>
</reference>
<dbReference type="GO" id="GO:0009897">
    <property type="term" value="C:external side of plasma membrane"/>
    <property type="evidence" value="ECO:0000318"/>
    <property type="project" value="GO_Central"/>
</dbReference>
<dbReference type="PRINTS" id="PR01407">
    <property type="entry name" value="BUTYPHLNCDUF"/>
</dbReference>
<dbReference type="SMART" id="SM00449">
    <property type="entry name" value="SPRY"/>
    <property type="match status" value="1"/>
</dbReference>
<accession>A0A5F8HHG7</accession>
<name>A0A5F8HHG7_MONDO</name>
<dbReference type="Gene3D" id="2.60.120.920">
    <property type="match status" value="1"/>
</dbReference>
<dbReference type="PANTHER" id="PTHR24103">
    <property type="entry name" value="E3 UBIQUITIN-PROTEIN LIGASE TRIM"/>
    <property type="match status" value="1"/>
</dbReference>
<dbReference type="Pfam" id="PF00622">
    <property type="entry name" value="SPRY"/>
    <property type="match status" value="1"/>
</dbReference>
<dbReference type="SUPFAM" id="SSF49899">
    <property type="entry name" value="Concanavalin A-like lectins/glucanases"/>
    <property type="match status" value="1"/>
</dbReference>
<dbReference type="Ensembl" id="ENSMODT00000088372.1">
    <property type="protein sequence ID" value="ENSMODP00000058588.1"/>
    <property type="gene ID" value="ENSMODG00000045637.1"/>
</dbReference>
<reference evidence="2" key="3">
    <citation type="submission" date="2025-09" db="UniProtKB">
        <authorList>
            <consortium name="Ensembl"/>
        </authorList>
    </citation>
    <scope>IDENTIFICATION</scope>
</reference>
<dbReference type="FunFam" id="2.60.120.920:FF:000004">
    <property type="entry name" value="Butyrophilin subfamily 1 member A1"/>
    <property type="match status" value="1"/>
</dbReference>
<evidence type="ECO:0000259" key="1">
    <source>
        <dbReference type="PROSITE" id="PS50188"/>
    </source>
</evidence>
<keyword evidence="3" id="KW-1185">Reference proteome</keyword>
<dbReference type="Proteomes" id="UP000002280">
    <property type="component" value="Chromosome 5"/>
</dbReference>
<dbReference type="InterPro" id="IPR043136">
    <property type="entry name" value="B30.2/SPRY_sf"/>
</dbReference>
<dbReference type="InterPro" id="IPR003879">
    <property type="entry name" value="Butyrophylin_SPRY"/>
</dbReference>
<dbReference type="GO" id="GO:0005102">
    <property type="term" value="F:signaling receptor binding"/>
    <property type="evidence" value="ECO:0000318"/>
    <property type="project" value="GO_Central"/>
</dbReference>
<dbReference type="Bgee" id="ENSMODG00000045637">
    <property type="expression patterns" value="Expressed in liver and 2 other cell types or tissues"/>
</dbReference>
<reference evidence="2 3" key="1">
    <citation type="journal article" date="2007" name="Nature">
        <title>Genome of the marsupial Monodelphis domestica reveals innovation in non-coding sequences.</title>
        <authorList>
            <person name="Mikkelsen T.S."/>
            <person name="Wakefield M.J."/>
            <person name="Aken B."/>
            <person name="Amemiya C.T."/>
            <person name="Chang J.L."/>
            <person name="Duke S."/>
            <person name="Garber M."/>
            <person name="Gentles A.J."/>
            <person name="Goodstadt L."/>
            <person name="Heger A."/>
            <person name="Jurka J."/>
            <person name="Kamal M."/>
            <person name="Mauceli E."/>
            <person name="Searle S.M."/>
            <person name="Sharpe T."/>
            <person name="Baker M.L."/>
            <person name="Batzer M.A."/>
            <person name="Benos P.V."/>
            <person name="Belov K."/>
            <person name="Clamp M."/>
            <person name="Cook A."/>
            <person name="Cuff J."/>
            <person name="Das R."/>
            <person name="Davidow L."/>
            <person name="Deakin J.E."/>
            <person name="Fazzari M.J."/>
            <person name="Glass J.L."/>
            <person name="Grabherr M."/>
            <person name="Greally J.M."/>
            <person name="Gu W."/>
            <person name="Hore T.A."/>
            <person name="Huttley G.A."/>
            <person name="Kleber M."/>
            <person name="Jirtle R.L."/>
            <person name="Koina E."/>
            <person name="Lee J.T."/>
            <person name="Mahony S."/>
            <person name="Marra M.A."/>
            <person name="Miller R.D."/>
            <person name="Nicholls R.D."/>
            <person name="Oda M."/>
            <person name="Papenfuss A.T."/>
            <person name="Parra Z.E."/>
            <person name="Pollock D.D."/>
            <person name="Ray D.A."/>
            <person name="Schein J.E."/>
            <person name="Speed T.P."/>
            <person name="Thompson K."/>
            <person name="VandeBerg J.L."/>
            <person name="Wade C.M."/>
            <person name="Walker J.A."/>
            <person name="Waters P.D."/>
            <person name="Webber C."/>
            <person name="Weidman J.R."/>
            <person name="Xie X."/>
            <person name="Zody M.C."/>
            <person name="Baldwin J."/>
            <person name="Abdouelleil A."/>
            <person name="Abdulkadir J."/>
            <person name="Abebe A."/>
            <person name="Abera B."/>
            <person name="Abreu J."/>
            <person name="Acer S.C."/>
            <person name="Aftuck L."/>
            <person name="Alexander A."/>
            <person name="An P."/>
            <person name="Anderson E."/>
            <person name="Anderson S."/>
            <person name="Arachi H."/>
            <person name="Azer M."/>
            <person name="Bachantsang P."/>
            <person name="Barry A."/>
            <person name="Bayul T."/>
            <person name="Berlin A."/>
            <person name="Bessette D."/>
            <person name="Bloom T."/>
            <person name="Bloom T."/>
            <person name="Boguslavskiy L."/>
            <person name="Bonnet C."/>
            <person name="Boukhgalter B."/>
            <person name="Bourzgui I."/>
            <person name="Brown A."/>
            <person name="Cahill P."/>
            <person name="Channer S."/>
            <person name="Cheshatsang Y."/>
            <person name="Chuda L."/>
            <person name="Citroen M."/>
            <person name="Collymore A."/>
            <person name="Cooke P."/>
            <person name="Costello M."/>
            <person name="D'Aco K."/>
            <person name="Daza R."/>
            <person name="De Haan G."/>
            <person name="DeGray S."/>
            <person name="DeMaso C."/>
            <person name="Dhargay N."/>
            <person name="Dooley K."/>
            <person name="Dooley E."/>
            <person name="Doricent M."/>
            <person name="Dorje P."/>
            <person name="Dorjee K."/>
            <person name="Dupes A."/>
            <person name="Elong R."/>
            <person name="Falk J."/>
            <person name="Farina A."/>
            <person name="Faro S."/>
            <person name="Ferguson D."/>
            <person name="Fisher S."/>
            <person name="Foley C.D."/>
            <person name="Franke A."/>
            <person name="Friedrich D."/>
            <person name="Gadbois L."/>
            <person name="Gearin G."/>
            <person name="Gearin C.R."/>
            <person name="Giannoukos G."/>
            <person name="Goode T."/>
            <person name="Graham J."/>
            <person name="Grandbois E."/>
            <person name="Grewal S."/>
            <person name="Gyaltsen K."/>
            <person name="Hafez N."/>
            <person name="Hagos B."/>
            <person name="Hall J."/>
            <person name="Henson C."/>
            <person name="Hollinger A."/>
            <person name="Honan T."/>
            <person name="Huard M.D."/>
            <person name="Hughes L."/>
            <person name="Hurhula B."/>
            <person name="Husby M.E."/>
            <person name="Kamat A."/>
            <person name="Kanga B."/>
            <person name="Kashin S."/>
            <person name="Khazanovich D."/>
            <person name="Kisner P."/>
            <person name="Lance K."/>
            <person name="Lara M."/>
            <person name="Lee W."/>
            <person name="Lennon N."/>
            <person name="Letendre F."/>
            <person name="LeVine R."/>
            <person name="Lipovsky A."/>
            <person name="Liu X."/>
            <person name="Liu J."/>
            <person name="Liu S."/>
            <person name="Lokyitsang T."/>
            <person name="Lokyitsang Y."/>
            <person name="Lubonja R."/>
            <person name="Lui A."/>
            <person name="MacDonald P."/>
            <person name="Magnisalis V."/>
            <person name="Maru K."/>
            <person name="Matthews C."/>
            <person name="McCusker W."/>
            <person name="McDonough S."/>
            <person name="Mehta T."/>
            <person name="Meldrim J."/>
            <person name="Meneus L."/>
            <person name="Mihai O."/>
            <person name="Mihalev A."/>
            <person name="Mihova T."/>
            <person name="Mittelman R."/>
            <person name="Mlenga V."/>
            <person name="Montmayeur A."/>
            <person name="Mulrain L."/>
            <person name="Navidi A."/>
            <person name="Naylor J."/>
            <person name="Negash T."/>
            <person name="Nguyen T."/>
            <person name="Nguyen N."/>
            <person name="Nicol R."/>
            <person name="Norbu C."/>
            <person name="Norbu N."/>
            <person name="Novod N."/>
            <person name="O'Neill B."/>
            <person name="Osman S."/>
            <person name="Markiewicz E."/>
            <person name="Oyono O.L."/>
            <person name="Patti C."/>
            <person name="Phunkhang P."/>
            <person name="Pierre F."/>
            <person name="Priest M."/>
            <person name="Raghuraman S."/>
            <person name="Rege F."/>
            <person name="Reyes R."/>
            <person name="Rise C."/>
            <person name="Rogov P."/>
            <person name="Ross K."/>
            <person name="Ryan E."/>
            <person name="Settipalli S."/>
            <person name="Shea T."/>
            <person name="Sherpa N."/>
            <person name="Shi L."/>
            <person name="Shih D."/>
            <person name="Sparrow T."/>
            <person name="Spaulding J."/>
            <person name="Stalker J."/>
            <person name="Stange-Thomann N."/>
            <person name="Stavropoulos S."/>
            <person name="Stone C."/>
            <person name="Strader C."/>
            <person name="Tesfaye S."/>
            <person name="Thomson T."/>
            <person name="Thoulutsang Y."/>
            <person name="Thoulutsang D."/>
            <person name="Topham K."/>
            <person name="Topping I."/>
            <person name="Tsamla T."/>
            <person name="Vassiliev H."/>
            <person name="Vo A."/>
            <person name="Wangchuk T."/>
            <person name="Wangdi T."/>
            <person name="Weiand M."/>
            <person name="Wilkinson J."/>
            <person name="Wilson A."/>
            <person name="Yadav S."/>
            <person name="Young G."/>
            <person name="Yu Q."/>
            <person name="Zembek L."/>
            <person name="Zhong D."/>
            <person name="Zimmer A."/>
            <person name="Zwirko Z."/>
            <person name="Jaffe D.B."/>
            <person name="Alvarez P."/>
            <person name="Brockman W."/>
            <person name="Butler J."/>
            <person name="Chin C."/>
            <person name="Gnerre S."/>
            <person name="MacCallum I."/>
            <person name="Graves J.A."/>
            <person name="Ponting C.P."/>
            <person name="Breen M."/>
            <person name="Samollow P.B."/>
            <person name="Lander E.S."/>
            <person name="Lindblad-Toh K."/>
        </authorList>
    </citation>
    <scope>NUCLEOTIDE SEQUENCE [LARGE SCALE GENOMIC DNA]</scope>
</reference>
<protein>
    <recommendedName>
        <fullName evidence="1">B30.2/SPRY domain-containing protein</fullName>
    </recommendedName>
</protein>
<dbReference type="AlphaFoldDB" id="A0A5F8HHG7"/>
<dbReference type="InParanoid" id="A0A5F8HHG7"/>
<dbReference type="InterPro" id="IPR003877">
    <property type="entry name" value="SPRY_dom"/>
</dbReference>
<dbReference type="GeneTree" id="ENSGT00940000154126"/>
<dbReference type="GO" id="GO:0001817">
    <property type="term" value="P:regulation of cytokine production"/>
    <property type="evidence" value="ECO:0000318"/>
    <property type="project" value="GO_Central"/>
</dbReference>
<proteinExistence type="predicted"/>
<dbReference type="InterPro" id="IPR050143">
    <property type="entry name" value="TRIM/RBCC"/>
</dbReference>
<evidence type="ECO:0000313" key="3">
    <source>
        <dbReference type="Proteomes" id="UP000002280"/>
    </source>
</evidence>
<organism evidence="2 3">
    <name type="scientific">Monodelphis domestica</name>
    <name type="common">Gray short-tailed opossum</name>
    <dbReference type="NCBI Taxonomy" id="13616"/>
    <lineage>
        <taxon>Eukaryota</taxon>
        <taxon>Metazoa</taxon>
        <taxon>Chordata</taxon>
        <taxon>Craniata</taxon>
        <taxon>Vertebrata</taxon>
        <taxon>Euteleostomi</taxon>
        <taxon>Mammalia</taxon>
        <taxon>Metatheria</taxon>
        <taxon>Didelphimorphia</taxon>
        <taxon>Didelphidae</taxon>
        <taxon>Monodelphis</taxon>
    </lineage>
</organism>
<dbReference type="InterPro" id="IPR013320">
    <property type="entry name" value="ConA-like_dom_sf"/>
</dbReference>
<sequence>MYSCARCPPPCFSLTIFAAPLKEKSEPVNNQSHLPQISLKPRVATTYDTGSPYRFFLLKQNDKSVISYSRQPKGGGDMDVLTYVLGQERFDSGKHYWEVNVEGKKEWALGLCKDSVCNEEEADVTPETGFWIICLVNGDTYRAFSRHWIQLQLAVAPKTVRIFLDYETGTIAFSNAADSSHIHTFHDTFEEALRPCSSSGPFREVENHNLLHPLESISERMKKFK</sequence>
<dbReference type="GO" id="GO:0050852">
    <property type="term" value="P:T cell receptor signaling pathway"/>
    <property type="evidence" value="ECO:0000318"/>
    <property type="project" value="GO_Central"/>
</dbReference>
<feature type="domain" description="B30.2/SPRY" evidence="1">
    <location>
        <begin position="25"/>
        <end position="216"/>
    </location>
</feature>